<evidence type="ECO:0000313" key="2">
    <source>
        <dbReference type="EMBL" id="AFK67137.1"/>
    </source>
</evidence>
<name>I3UNR6_PSEPU</name>
<feature type="transmembrane region" description="Helical" evidence="1">
    <location>
        <begin position="49"/>
        <end position="69"/>
    </location>
</feature>
<organism evidence="2 3">
    <name type="scientific">Pseudomonas putida ND6</name>
    <dbReference type="NCBI Taxonomy" id="231023"/>
    <lineage>
        <taxon>Bacteria</taxon>
        <taxon>Pseudomonadati</taxon>
        <taxon>Pseudomonadota</taxon>
        <taxon>Gammaproteobacteria</taxon>
        <taxon>Pseudomonadales</taxon>
        <taxon>Pseudomonadaceae</taxon>
        <taxon>Pseudomonas</taxon>
    </lineage>
</organism>
<evidence type="ECO:0000313" key="3">
    <source>
        <dbReference type="Proteomes" id="UP000005268"/>
    </source>
</evidence>
<keyword evidence="1" id="KW-1133">Transmembrane helix</keyword>
<gene>
    <name evidence="2" type="ORF">YSA_00669</name>
</gene>
<dbReference type="RefSeq" id="WP_014753618.1">
    <property type="nucleotide sequence ID" value="NC_017986.1"/>
</dbReference>
<dbReference type="AlphaFoldDB" id="I3UNR6"/>
<dbReference type="InterPro" id="IPR054636">
    <property type="entry name" value="CydP"/>
</dbReference>
<dbReference type="PATRIC" id="fig|231023.4.peg.312"/>
<protein>
    <submittedName>
        <fullName evidence="2">Uncharacterized protein</fullName>
    </submittedName>
</protein>
<dbReference type="Proteomes" id="UP000005268">
    <property type="component" value="Chromosome"/>
</dbReference>
<accession>I3UNR6</accession>
<dbReference type="EMBL" id="CP003588">
    <property type="protein sequence ID" value="AFK67137.1"/>
    <property type="molecule type" value="Genomic_DNA"/>
</dbReference>
<dbReference type="KEGG" id="ppi:YSA_00669"/>
<sequence length="96" mass="10930">MLTRQGLPHLPEITAKPLFIKDKKVKQPLGMPCAYWQVMTISDKRLRRHLLTAVVIKLLVLTVLWWLFIRDSHVSVDPNIIGNRFGVPTSTQGASK</sequence>
<dbReference type="HOGENOM" id="CLU_2357567_0_0_6"/>
<reference evidence="2 3" key="1">
    <citation type="journal article" date="2012" name="J. Bacteriol.">
        <title>Complete Genome Sequence of the Naphthalene-Degrading Pseudomonas putida Strain ND6.</title>
        <authorList>
            <person name="Li S."/>
            <person name="Zhao H."/>
            <person name="Li Y."/>
            <person name="Niu S."/>
            <person name="Cai B."/>
        </authorList>
    </citation>
    <scope>NUCLEOTIDE SEQUENCE [LARGE SCALE GENOMIC DNA]</scope>
    <source>
        <strain evidence="2 3">ND6</strain>
    </source>
</reference>
<dbReference type="NCBIfam" id="NF045611">
    <property type="entry name" value="small_CydP"/>
    <property type="match status" value="1"/>
</dbReference>
<evidence type="ECO:0000256" key="1">
    <source>
        <dbReference type="SAM" id="Phobius"/>
    </source>
</evidence>
<keyword evidence="1" id="KW-0472">Membrane</keyword>
<proteinExistence type="predicted"/>
<keyword evidence="1" id="KW-0812">Transmembrane</keyword>